<reference evidence="2" key="1">
    <citation type="submission" date="2020-05" db="EMBL/GenBank/DDBJ databases">
        <authorList>
            <person name="Chiriac C."/>
            <person name="Salcher M."/>
            <person name="Ghai R."/>
            <person name="Kavagutti S V."/>
        </authorList>
    </citation>
    <scope>NUCLEOTIDE SEQUENCE</scope>
</reference>
<feature type="region of interest" description="Disordered" evidence="1">
    <location>
        <begin position="29"/>
        <end position="55"/>
    </location>
</feature>
<accession>A0A6J6WX36</accession>
<proteinExistence type="predicted"/>
<evidence type="ECO:0000313" key="2">
    <source>
        <dbReference type="EMBL" id="CAB4788335.1"/>
    </source>
</evidence>
<dbReference type="EMBL" id="CAFAAJ010000001">
    <property type="protein sequence ID" value="CAB4788335.1"/>
    <property type="molecule type" value="Genomic_DNA"/>
</dbReference>
<organism evidence="2">
    <name type="scientific">freshwater metagenome</name>
    <dbReference type="NCBI Taxonomy" id="449393"/>
    <lineage>
        <taxon>unclassified sequences</taxon>
        <taxon>metagenomes</taxon>
        <taxon>ecological metagenomes</taxon>
    </lineage>
</organism>
<evidence type="ECO:0000256" key="1">
    <source>
        <dbReference type="SAM" id="MobiDB-lite"/>
    </source>
</evidence>
<feature type="compositionally biased region" description="Low complexity" evidence="1">
    <location>
        <begin position="518"/>
        <end position="542"/>
    </location>
</feature>
<protein>
    <submittedName>
        <fullName evidence="2">Unannotated protein</fullName>
    </submittedName>
</protein>
<name>A0A6J6WX36_9ZZZZ</name>
<gene>
    <name evidence="2" type="ORF">UFOPK3001_00018</name>
</gene>
<sequence>MAPRRTVVRRSTRHRALVLLVLAALPACGGGTQSSTSESSSDSRTTTTGAPSVGVEIGGEAVSTVGLTPFDSFTPVPQSGWGADLAATAFPYRPDPNGFAFPNGAPSEPYGVDDAIAMFGAAAVCEEPSGGCTPTAVAQAWVDKVAAATAGGVCEGMVLLSLDRFVADAQPASMELLADGEVTDRVVRLFATQFLPDVLDAAGRTRGRPLRDVLADVESGLRPGANPYTLGIYSAGAGHTLLPYAVRQITETQTAVYVYDPNWPGLDRFIEFDLRTDTWRYSFGAADAANDPTPWFGDGSQMDVVALDAREAPFEEPFAGAGNGAGVTLLTVTTTGPRWSVTNGNSTVTEGTALPGTGSVVSVTRGAFGSTTVVLRTTGPVTVESDGAIDAMVENDQGAVSGIGTGGGRFVFNDSEGLGVRRESGAGELRAYALSGVVVAEGDAGTELAIAGDREVRYGDGRGSDTAVLLPGDGRHDYRIAAGGKAVEVPVPATPAEVRAAEGRPMLDSSGGDAKPDSTSTPTTSVVSATTAPSPPSSSTSTPNPPPNTSNRVDVIVNFGTVAAGVVTVQVVPKNGFTGSFTVGVNGPQWSSVDGPTGNYSRTFQGLIVNGYYVITVAFSDNLSLTRNFVVP</sequence>
<feature type="compositionally biased region" description="Low complexity" evidence="1">
    <location>
        <begin position="33"/>
        <end position="49"/>
    </location>
</feature>
<dbReference type="AlphaFoldDB" id="A0A6J6WX36"/>
<feature type="region of interest" description="Disordered" evidence="1">
    <location>
        <begin position="500"/>
        <end position="552"/>
    </location>
</feature>